<organism evidence="2 3">
    <name type="scientific">Fodinicola feengrottensis</name>
    <dbReference type="NCBI Taxonomy" id="435914"/>
    <lineage>
        <taxon>Bacteria</taxon>
        <taxon>Bacillati</taxon>
        <taxon>Actinomycetota</taxon>
        <taxon>Actinomycetes</taxon>
        <taxon>Mycobacteriales</taxon>
        <taxon>Fodinicola</taxon>
    </lineage>
</organism>
<dbReference type="InterPro" id="IPR000182">
    <property type="entry name" value="GNAT_dom"/>
</dbReference>
<dbReference type="Proteomes" id="UP001500618">
    <property type="component" value="Unassembled WGS sequence"/>
</dbReference>
<sequence>MNTADDVQICATTDLDIETFHALLKLRVDVFVVEQECPYAELDGRDVEPGTKHLWTADADSPTAYLRLLSEPDGTARIGRVCTRKDRRSAGLAAKLMTAALAESGSRPAVLDAQSHLTSWYARFGFAVAGADYLEDGIPHTPMSRTASQLLRPR</sequence>
<reference evidence="2 3" key="1">
    <citation type="journal article" date="2019" name="Int. J. Syst. Evol. Microbiol.">
        <title>The Global Catalogue of Microorganisms (GCM) 10K type strain sequencing project: providing services to taxonomists for standard genome sequencing and annotation.</title>
        <authorList>
            <consortium name="The Broad Institute Genomics Platform"/>
            <consortium name="The Broad Institute Genome Sequencing Center for Infectious Disease"/>
            <person name="Wu L."/>
            <person name="Ma J."/>
        </authorList>
    </citation>
    <scope>NUCLEOTIDE SEQUENCE [LARGE SCALE GENOMIC DNA]</scope>
    <source>
        <strain evidence="2 3">JCM 14718</strain>
    </source>
</reference>
<evidence type="ECO:0000313" key="2">
    <source>
        <dbReference type="EMBL" id="GAA1717309.1"/>
    </source>
</evidence>
<dbReference type="Gene3D" id="3.40.630.30">
    <property type="match status" value="1"/>
</dbReference>
<dbReference type="CDD" id="cd04301">
    <property type="entry name" value="NAT_SF"/>
    <property type="match status" value="1"/>
</dbReference>
<feature type="domain" description="N-acetyltransferase" evidence="1">
    <location>
        <begin position="10"/>
        <end position="148"/>
    </location>
</feature>
<dbReference type="Pfam" id="PF13673">
    <property type="entry name" value="Acetyltransf_10"/>
    <property type="match status" value="1"/>
</dbReference>
<evidence type="ECO:0000259" key="1">
    <source>
        <dbReference type="PROSITE" id="PS51186"/>
    </source>
</evidence>
<dbReference type="SUPFAM" id="SSF55729">
    <property type="entry name" value="Acyl-CoA N-acyltransferases (Nat)"/>
    <property type="match status" value="1"/>
</dbReference>
<dbReference type="RefSeq" id="WP_163568386.1">
    <property type="nucleotide sequence ID" value="NZ_BAAANY010000042.1"/>
</dbReference>
<gene>
    <name evidence="2" type="ORF">GCM10009765_77300</name>
</gene>
<keyword evidence="3" id="KW-1185">Reference proteome</keyword>
<protein>
    <submittedName>
        <fullName evidence="2">GNAT family N-acetyltransferase</fullName>
    </submittedName>
</protein>
<evidence type="ECO:0000313" key="3">
    <source>
        <dbReference type="Proteomes" id="UP001500618"/>
    </source>
</evidence>
<dbReference type="PROSITE" id="PS51186">
    <property type="entry name" value="GNAT"/>
    <property type="match status" value="1"/>
</dbReference>
<accession>A0ABN2J4Z8</accession>
<comment type="caution">
    <text evidence="2">The sequence shown here is derived from an EMBL/GenBank/DDBJ whole genome shotgun (WGS) entry which is preliminary data.</text>
</comment>
<proteinExistence type="predicted"/>
<dbReference type="EMBL" id="BAAANY010000042">
    <property type="protein sequence ID" value="GAA1717309.1"/>
    <property type="molecule type" value="Genomic_DNA"/>
</dbReference>
<name>A0ABN2J4Z8_9ACTN</name>
<dbReference type="InterPro" id="IPR016181">
    <property type="entry name" value="Acyl_CoA_acyltransferase"/>
</dbReference>